<comment type="caution">
    <text evidence="2">The sequence shown here is derived from an EMBL/GenBank/DDBJ whole genome shotgun (WGS) entry which is preliminary data.</text>
</comment>
<evidence type="ECO:0000313" key="2">
    <source>
        <dbReference type="EMBL" id="NDL57789.1"/>
    </source>
</evidence>
<evidence type="ECO:0000259" key="1">
    <source>
        <dbReference type="Pfam" id="PF00485"/>
    </source>
</evidence>
<reference evidence="2 3" key="1">
    <citation type="submission" date="2019-11" db="EMBL/GenBank/DDBJ databases">
        <authorList>
            <person name="Li X.-J."/>
            <person name="Feng X.-M."/>
        </authorList>
    </citation>
    <scope>NUCLEOTIDE SEQUENCE [LARGE SCALE GENOMIC DNA]</scope>
    <source>
        <strain evidence="2 3">XMNu-373</strain>
    </source>
</reference>
<dbReference type="GO" id="GO:0005524">
    <property type="term" value="F:ATP binding"/>
    <property type="evidence" value="ECO:0007669"/>
    <property type="project" value="InterPro"/>
</dbReference>
<sequence>MVSCSNRREAVLQSIAATLARLVPDPYLLVAVDGVDGAGKTVFADELAPYLIARGRPVIRATVDRFHNPKHVRYRRGRDSPEGFYRDSYNYPQLKEYLLDPLRPSGSGLIRRAAFDHEHDAPVDAPLESIEPGAVLVLDGIFLHRRELLRYWDFSIFLDVTTEVSVDRCAARDGTSPDPEAAANRRYVEGQRLYLKESMPKKHASIVVENSALDAPRII</sequence>
<gene>
    <name evidence="2" type="ORF">F7O44_11950</name>
</gene>
<dbReference type="Proteomes" id="UP000460435">
    <property type="component" value="Unassembled WGS sequence"/>
</dbReference>
<dbReference type="SUPFAM" id="SSF52540">
    <property type="entry name" value="P-loop containing nucleoside triphosphate hydrolases"/>
    <property type="match status" value="1"/>
</dbReference>
<dbReference type="InterPro" id="IPR027417">
    <property type="entry name" value="P-loop_NTPase"/>
</dbReference>
<name>A0A7K3M3A7_9ACTN</name>
<dbReference type="InterPro" id="IPR006083">
    <property type="entry name" value="PRK/URK"/>
</dbReference>
<dbReference type="EMBL" id="WLZY01000003">
    <property type="protein sequence ID" value="NDL57789.1"/>
    <property type="molecule type" value="Genomic_DNA"/>
</dbReference>
<dbReference type="AlphaFoldDB" id="A0A7K3M3A7"/>
<keyword evidence="2" id="KW-0418">Kinase</keyword>
<evidence type="ECO:0000313" key="3">
    <source>
        <dbReference type="Proteomes" id="UP000460435"/>
    </source>
</evidence>
<keyword evidence="2" id="KW-0808">Transferase</keyword>
<protein>
    <submittedName>
        <fullName evidence="2">Uridine kinase</fullName>
    </submittedName>
</protein>
<dbReference type="Gene3D" id="3.40.50.300">
    <property type="entry name" value="P-loop containing nucleotide triphosphate hydrolases"/>
    <property type="match status" value="1"/>
</dbReference>
<keyword evidence="3" id="KW-1185">Reference proteome</keyword>
<dbReference type="GO" id="GO:0016301">
    <property type="term" value="F:kinase activity"/>
    <property type="evidence" value="ECO:0007669"/>
    <property type="project" value="UniProtKB-KW"/>
</dbReference>
<proteinExistence type="predicted"/>
<feature type="domain" description="Phosphoribulokinase/uridine kinase" evidence="1">
    <location>
        <begin position="30"/>
        <end position="174"/>
    </location>
</feature>
<dbReference type="Pfam" id="PF00485">
    <property type="entry name" value="PRK"/>
    <property type="match status" value="1"/>
</dbReference>
<accession>A0A7K3M3A7</accession>
<organism evidence="2 3">
    <name type="scientific">Phytoactinopolyspora mesophila</name>
    <dbReference type="NCBI Taxonomy" id="2650750"/>
    <lineage>
        <taxon>Bacteria</taxon>
        <taxon>Bacillati</taxon>
        <taxon>Actinomycetota</taxon>
        <taxon>Actinomycetes</taxon>
        <taxon>Jiangellales</taxon>
        <taxon>Jiangellaceae</taxon>
        <taxon>Phytoactinopolyspora</taxon>
    </lineage>
</organism>
<dbReference type="RefSeq" id="WP_162450445.1">
    <property type="nucleotide sequence ID" value="NZ_WLZY01000003.1"/>
</dbReference>